<dbReference type="Pfam" id="PF01554">
    <property type="entry name" value="MatE"/>
    <property type="match status" value="1"/>
</dbReference>
<accession>A0A6G1BXK4</accession>
<dbReference type="GO" id="GO:0042910">
    <property type="term" value="F:xenobiotic transmembrane transporter activity"/>
    <property type="evidence" value="ECO:0007669"/>
    <property type="project" value="InterPro"/>
</dbReference>
<dbReference type="GO" id="GO:0016020">
    <property type="term" value="C:membrane"/>
    <property type="evidence" value="ECO:0007669"/>
    <property type="project" value="InterPro"/>
</dbReference>
<feature type="transmembrane region" description="Helical" evidence="2">
    <location>
        <begin position="43"/>
        <end position="65"/>
    </location>
</feature>
<comment type="similarity">
    <text evidence="1">Belongs to the multi antimicrobial extrusion (MATE) (TC 2.A.66.1) family.</text>
</comment>
<keyword evidence="2" id="KW-1133">Transmembrane helix</keyword>
<feature type="transmembrane region" description="Helical" evidence="2">
    <location>
        <begin position="6"/>
        <end position="22"/>
    </location>
</feature>
<evidence type="ECO:0000313" key="3">
    <source>
        <dbReference type="EMBL" id="KAF0892739.1"/>
    </source>
</evidence>
<name>A0A6G1BXK4_9ORYZ</name>
<evidence type="ECO:0000313" key="4">
    <source>
        <dbReference type="Proteomes" id="UP000479710"/>
    </source>
</evidence>
<gene>
    <name evidence="3" type="ORF">E2562_017704</name>
</gene>
<evidence type="ECO:0000256" key="2">
    <source>
        <dbReference type="SAM" id="Phobius"/>
    </source>
</evidence>
<protein>
    <recommendedName>
        <fullName evidence="5">Protein DETOXIFICATION</fullName>
    </recommendedName>
</protein>
<feature type="transmembrane region" description="Helical" evidence="2">
    <location>
        <begin position="71"/>
        <end position="92"/>
    </location>
</feature>
<dbReference type="Proteomes" id="UP000479710">
    <property type="component" value="Unassembled WGS sequence"/>
</dbReference>
<sequence>MHAVVVESLLIGVVYMALVLAFRDHIAIIYTTDVDLQCAVSKITRLLGLTMVLNTVQPVLSGVAVGGGWQGLVASINLGCYYILGLLLGYPLGYKFNLGVRAAQASAPVQKWDGTDETKPLLQENQQA</sequence>
<dbReference type="OrthoDB" id="2126698at2759"/>
<dbReference type="PANTHER" id="PTHR11206">
    <property type="entry name" value="MULTIDRUG RESISTANCE PROTEIN"/>
    <property type="match status" value="1"/>
</dbReference>
<keyword evidence="4" id="KW-1185">Reference proteome</keyword>
<keyword evidence="2" id="KW-0472">Membrane</keyword>
<evidence type="ECO:0008006" key="5">
    <source>
        <dbReference type="Google" id="ProtNLM"/>
    </source>
</evidence>
<dbReference type="EMBL" id="SPHZ02000011">
    <property type="protein sequence ID" value="KAF0892739.1"/>
    <property type="molecule type" value="Genomic_DNA"/>
</dbReference>
<evidence type="ECO:0000256" key="1">
    <source>
        <dbReference type="ARBA" id="ARBA00010199"/>
    </source>
</evidence>
<reference evidence="3 4" key="1">
    <citation type="submission" date="2019-11" db="EMBL/GenBank/DDBJ databases">
        <title>Whole genome sequence of Oryza granulata.</title>
        <authorList>
            <person name="Li W."/>
        </authorList>
    </citation>
    <scope>NUCLEOTIDE SEQUENCE [LARGE SCALE GENOMIC DNA]</scope>
    <source>
        <strain evidence="4">cv. Menghai</strain>
        <tissue evidence="3">Leaf</tissue>
    </source>
</reference>
<organism evidence="3 4">
    <name type="scientific">Oryza meyeriana var. granulata</name>
    <dbReference type="NCBI Taxonomy" id="110450"/>
    <lineage>
        <taxon>Eukaryota</taxon>
        <taxon>Viridiplantae</taxon>
        <taxon>Streptophyta</taxon>
        <taxon>Embryophyta</taxon>
        <taxon>Tracheophyta</taxon>
        <taxon>Spermatophyta</taxon>
        <taxon>Magnoliopsida</taxon>
        <taxon>Liliopsida</taxon>
        <taxon>Poales</taxon>
        <taxon>Poaceae</taxon>
        <taxon>BOP clade</taxon>
        <taxon>Oryzoideae</taxon>
        <taxon>Oryzeae</taxon>
        <taxon>Oryzinae</taxon>
        <taxon>Oryza</taxon>
        <taxon>Oryza meyeriana</taxon>
    </lineage>
</organism>
<proteinExistence type="inferred from homology"/>
<dbReference type="GO" id="GO:0015297">
    <property type="term" value="F:antiporter activity"/>
    <property type="evidence" value="ECO:0007669"/>
    <property type="project" value="InterPro"/>
</dbReference>
<comment type="caution">
    <text evidence="3">The sequence shown here is derived from an EMBL/GenBank/DDBJ whole genome shotgun (WGS) entry which is preliminary data.</text>
</comment>
<dbReference type="InterPro" id="IPR002528">
    <property type="entry name" value="MATE_fam"/>
</dbReference>
<keyword evidence="2" id="KW-0812">Transmembrane</keyword>
<dbReference type="AlphaFoldDB" id="A0A6G1BXK4"/>